<organism evidence="10 11">
    <name type="scientific">Aureobasidium pullulans</name>
    <name type="common">Black yeast</name>
    <name type="synonym">Pullularia pullulans</name>
    <dbReference type="NCBI Taxonomy" id="5580"/>
    <lineage>
        <taxon>Eukaryota</taxon>
        <taxon>Fungi</taxon>
        <taxon>Dikarya</taxon>
        <taxon>Ascomycota</taxon>
        <taxon>Pezizomycotina</taxon>
        <taxon>Dothideomycetes</taxon>
        <taxon>Dothideomycetidae</taxon>
        <taxon>Dothideales</taxon>
        <taxon>Saccotheciaceae</taxon>
        <taxon>Aureobasidium</taxon>
    </lineage>
</organism>
<dbReference type="GO" id="GO:0006412">
    <property type="term" value="P:translation"/>
    <property type="evidence" value="ECO:0007669"/>
    <property type="project" value="InterPro"/>
</dbReference>
<dbReference type="CDD" id="cd14868">
    <property type="entry name" value="uS7_Mitochondria_Fungi"/>
    <property type="match status" value="1"/>
</dbReference>
<feature type="domain" description="Small ribosomal subunit protein uS7" evidence="9">
    <location>
        <begin position="193"/>
        <end position="353"/>
    </location>
</feature>
<reference evidence="10 11" key="1">
    <citation type="submission" date="2018-10" db="EMBL/GenBank/DDBJ databases">
        <title>Fifty Aureobasidium pullulans genomes reveal a recombining polyextremotolerant generalist.</title>
        <authorList>
            <person name="Gostincar C."/>
            <person name="Turk M."/>
            <person name="Zajc J."/>
            <person name="Gunde-Cimerman N."/>
        </authorList>
    </citation>
    <scope>NUCLEOTIDE SEQUENCE [LARGE SCALE GENOMIC DNA]</scope>
    <source>
        <strain evidence="10 11">EXF-4256</strain>
    </source>
</reference>
<dbReference type="GO" id="GO:1990904">
    <property type="term" value="C:ribonucleoprotein complex"/>
    <property type="evidence" value="ECO:0007669"/>
    <property type="project" value="UniProtKB-KW"/>
</dbReference>
<dbReference type="InterPro" id="IPR000235">
    <property type="entry name" value="Ribosomal_uS7"/>
</dbReference>
<evidence type="ECO:0000259" key="9">
    <source>
        <dbReference type="Pfam" id="PF00177"/>
    </source>
</evidence>
<comment type="subcellular location">
    <subcellularLocation>
        <location evidence="1">Mitochondrion</location>
    </subcellularLocation>
</comment>
<dbReference type="PANTHER" id="PTHR11205">
    <property type="entry name" value="RIBOSOMAL PROTEIN S7"/>
    <property type="match status" value="1"/>
</dbReference>
<dbReference type="EMBL" id="QZBJ01000164">
    <property type="protein sequence ID" value="THY67304.1"/>
    <property type="molecule type" value="Genomic_DNA"/>
</dbReference>
<gene>
    <name evidence="10" type="ORF">D6C94_10668</name>
</gene>
<evidence type="ECO:0000256" key="5">
    <source>
        <dbReference type="ARBA" id="ARBA00023274"/>
    </source>
</evidence>
<evidence type="ECO:0000313" key="11">
    <source>
        <dbReference type="Proteomes" id="UP000305064"/>
    </source>
</evidence>
<keyword evidence="4" id="KW-0496">Mitochondrion</keyword>
<evidence type="ECO:0000256" key="1">
    <source>
        <dbReference type="ARBA" id="ARBA00004173"/>
    </source>
</evidence>
<proteinExistence type="inferred from homology"/>
<protein>
    <recommendedName>
        <fullName evidence="7">Small ribosomal subunit protein uS7m</fullName>
    </recommendedName>
</protein>
<dbReference type="InterPro" id="IPR047988">
    <property type="entry name" value="Ribosomal_uS7m_fungi"/>
</dbReference>
<dbReference type="GO" id="GO:0005739">
    <property type="term" value="C:mitochondrion"/>
    <property type="evidence" value="ECO:0007669"/>
    <property type="project" value="UniProtKB-SubCell"/>
</dbReference>
<evidence type="ECO:0000256" key="2">
    <source>
        <dbReference type="ARBA" id="ARBA00007151"/>
    </source>
</evidence>
<comment type="caution">
    <text evidence="10">The sequence shown here is derived from an EMBL/GenBank/DDBJ whole genome shotgun (WGS) entry which is preliminary data.</text>
</comment>
<evidence type="ECO:0000256" key="6">
    <source>
        <dbReference type="ARBA" id="ARBA00037226"/>
    </source>
</evidence>
<keyword evidence="3 10" id="KW-0689">Ribosomal protein</keyword>
<feature type="region of interest" description="Disordered" evidence="8">
    <location>
        <begin position="113"/>
        <end position="144"/>
    </location>
</feature>
<dbReference type="AlphaFoldDB" id="A0AB38LGW4"/>
<keyword evidence="5" id="KW-0687">Ribonucleoprotein</keyword>
<evidence type="ECO:0000256" key="4">
    <source>
        <dbReference type="ARBA" id="ARBA00023128"/>
    </source>
</evidence>
<evidence type="ECO:0000313" key="10">
    <source>
        <dbReference type="EMBL" id="THY67304.1"/>
    </source>
</evidence>
<evidence type="ECO:0000256" key="3">
    <source>
        <dbReference type="ARBA" id="ARBA00022980"/>
    </source>
</evidence>
<dbReference type="Gene3D" id="1.10.455.10">
    <property type="entry name" value="Ribosomal protein S7 domain"/>
    <property type="match status" value="1"/>
</dbReference>
<evidence type="ECO:0000256" key="7">
    <source>
        <dbReference type="ARBA" id="ARBA00039306"/>
    </source>
</evidence>
<dbReference type="SUPFAM" id="SSF47973">
    <property type="entry name" value="Ribosomal protein S7"/>
    <property type="match status" value="1"/>
</dbReference>
<comment type="similarity">
    <text evidence="2">Belongs to the universal ribosomal protein uS7 family.</text>
</comment>
<dbReference type="GO" id="GO:0005840">
    <property type="term" value="C:ribosome"/>
    <property type="evidence" value="ECO:0007669"/>
    <property type="project" value="UniProtKB-KW"/>
</dbReference>
<dbReference type="InterPro" id="IPR036823">
    <property type="entry name" value="Ribosomal_uS7_dom_sf"/>
</dbReference>
<name>A0AB38LGW4_AURPU</name>
<accession>A0AB38LGW4</accession>
<sequence>MERITSDDKVNTHSTMSLFATSRALAFRPRAIASIQSPIAASWRRNYATDPKQSGGAGPNMHQQEHISEEAAKMAKIQGGQGPDLEMGTPVQELLEEDKEAQKNAPQVLKDSIKAGAQHPKPSQTRSFSTSARSRQEELSTSNESPFDEAIVANTNFGASELAVPATPVTTTPTGHKFGLPTLPLPSNAHKDYRYDPVVRQFTNLMMQHGKLSVAQRNMSTILTHLRTQSPPNYNPSRPLLPGAPPPSHLPLNPVLYLTLAVDSIAPLLRIRSQRGAAGGGVALQIPVPLGLRQRRRTAFEWILDAASKRKSRGSGRDMFALRVAEEIVAIIEGRSSAWEKRTGIHKIATTARSNLTFGKTGLRR</sequence>
<comment type="function">
    <text evidence="6">Component of the mitochondrial ribosome (mitoribosome), a dedicated translation machinery responsible for the synthesis of mitochondrial genome-encoded proteins, including at least some of the essential transmembrane subunits of the mitochondrial respiratory chain. The mitoribosomes are attached to the mitochondrial inner membrane and translation products are cotranslationally integrated into the membrane.</text>
</comment>
<dbReference type="Proteomes" id="UP000305064">
    <property type="component" value="Unassembled WGS sequence"/>
</dbReference>
<dbReference type="Pfam" id="PF00177">
    <property type="entry name" value="Ribosomal_S7"/>
    <property type="match status" value="1"/>
</dbReference>
<dbReference type="FunFam" id="1.10.455.10:FF:000006">
    <property type="entry name" value="37S ribosomal protein S7, mitochondrial"/>
    <property type="match status" value="1"/>
</dbReference>
<feature type="compositionally biased region" description="Polar residues" evidence="8">
    <location>
        <begin position="121"/>
        <end position="144"/>
    </location>
</feature>
<dbReference type="InterPro" id="IPR023798">
    <property type="entry name" value="Ribosomal_uS7_dom"/>
</dbReference>
<evidence type="ECO:0000256" key="8">
    <source>
        <dbReference type="SAM" id="MobiDB-lite"/>
    </source>
</evidence>